<dbReference type="GO" id="GO:0016491">
    <property type="term" value="F:oxidoreductase activity"/>
    <property type="evidence" value="ECO:0007669"/>
    <property type="project" value="UniProtKB-KW"/>
</dbReference>
<name>A0A5C3Q917_9AGAR</name>
<feature type="region of interest" description="Disordered" evidence="2">
    <location>
        <begin position="854"/>
        <end position="915"/>
    </location>
</feature>
<dbReference type="InterPro" id="IPR050791">
    <property type="entry name" value="Aldo-Keto_reductase"/>
</dbReference>
<gene>
    <name evidence="5" type="ORF">BDV98DRAFT_596414</name>
</gene>
<evidence type="ECO:0000256" key="2">
    <source>
        <dbReference type="SAM" id="MobiDB-lite"/>
    </source>
</evidence>
<dbReference type="STRING" id="1884261.A0A5C3Q917"/>
<feature type="compositionally biased region" description="Polar residues" evidence="2">
    <location>
        <begin position="759"/>
        <end position="768"/>
    </location>
</feature>
<feature type="compositionally biased region" description="Basic and acidic residues" evidence="2">
    <location>
        <begin position="499"/>
        <end position="512"/>
    </location>
</feature>
<dbReference type="EMBL" id="ML178845">
    <property type="protein sequence ID" value="TFK97667.1"/>
    <property type="molecule type" value="Genomic_DNA"/>
</dbReference>
<dbReference type="AlphaFoldDB" id="A0A5C3Q917"/>
<dbReference type="Proteomes" id="UP000305067">
    <property type="component" value="Unassembled WGS sequence"/>
</dbReference>
<keyword evidence="1" id="KW-0560">Oxidoreductase</keyword>
<dbReference type="GO" id="GO:0005737">
    <property type="term" value="C:cytoplasm"/>
    <property type="evidence" value="ECO:0007669"/>
    <property type="project" value="TreeGrafter"/>
</dbReference>
<dbReference type="PANTHER" id="PTHR43625:SF40">
    <property type="entry name" value="ALDO-KETO REDUCTASE YAKC [NADP(+)]"/>
    <property type="match status" value="1"/>
</dbReference>
<accession>A0A5C3Q917</accession>
<proteinExistence type="predicted"/>
<evidence type="ECO:0000259" key="4">
    <source>
        <dbReference type="Pfam" id="PF00248"/>
    </source>
</evidence>
<feature type="domain" description="NADP-dependent oxidoreductase" evidence="4">
    <location>
        <begin position="64"/>
        <end position="310"/>
    </location>
</feature>
<dbReference type="Gene3D" id="3.20.20.100">
    <property type="entry name" value="NADP-dependent oxidoreductase domain"/>
    <property type="match status" value="1"/>
</dbReference>
<feature type="transmembrane region" description="Helical" evidence="3">
    <location>
        <begin position="442"/>
        <end position="465"/>
    </location>
</feature>
<dbReference type="OrthoDB" id="37537at2759"/>
<dbReference type="SUPFAM" id="SSF51430">
    <property type="entry name" value="NAD(P)-linked oxidoreductase"/>
    <property type="match status" value="1"/>
</dbReference>
<feature type="region of interest" description="Disordered" evidence="2">
    <location>
        <begin position="401"/>
        <end position="436"/>
    </location>
</feature>
<dbReference type="PANTHER" id="PTHR43625">
    <property type="entry name" value="AFLATOXIN B1 ALDEHYDE REDUCTASE"/>
    <property type="match status" value="1"/>
</dbReference>
<organism evidence="5 6">
    <name type="scientific">Pterulicium gracile</name>
    <dbReference type="NCBI Taxonomy" id="1884261"/>
    <lineage>
        <taxon>Eukaryota</taxon>
        <taxon>Fungi</taxon>
        <taxon>Dikarya</taxon>
        <taxon>Basidiomycota</taxon>
        <taxon>Agaricomycotina</taxon>
        <taxon>Agaricomycetes</taxon>
        <taxon>Agaricomycetidae</taxon>
        <taxon>Agaricales</taxon>
        <taxon>Pleurotineae</taxon>
        <taxon>Pterulaceae</taxon>
        <taxon>Pterulicium</taxon>
    </lineage>
</organism>
<feature type="region of interest" description="Disordered" evidence="2">
    <location>
        <begin position="689"/>
        <end position="774"/>
    </location>
</feature>
<feature type="region of interest" description="Disordered" evidence="2">
    <location>
        <begin position="570"/>
        <end position="674"/>
    </location>
</feature>
<feature type="compositionally biased region" description="Basic and acidic residues" evidence="2">
    <location>
        <begin position="861"/>
        <end position="873"/>
    </location>
</feature>
<keyword evidence="3" id="KW-0472">Membrane</keyword>
<dbReference type="InterPro" id="IPR023210">
    <property type="entry name" value="NADP_OxRdtase_dom"/>
</dbReference>
<keyword evidence="3" id="KW-1133">Transmembrane helix</keyword>
<keyword evidence="6" id="KW-1185">Reference proteome</keyword>
<feature type="compositionally biased region" description="Pro residues" evidence="2">
    <location>
        <begin position="516"/>
        <end position="525"/>
    </location>
</feature>
<evidence type="ECO:0000313" key="5">
    <source>
        <dbReference type="EMBL" id="TFK97667.1"/>
    </source>
</evidence>
<sequence length="915" mass="97640">MSSAKASTFYPTSQLGKNGPIVSATGFGVMGIGGVFYGPVLGLVRYVTSLISSKIAHYLTIIPADFYMNSEKSIGTWLAQTNGRSEIFLATKFGASNLEDEQSHYSAPIFRPTISTCIKHHRVDPNVPIEVVLETLRPAVEKGTIKYLGLSECSVETPRRARAVRGVGEKVIAAQMQFSPFEITIETNGFVAAAKELGVAIVPYSPLGRGLISGRYRSRADLPRDDFRLNIPRFSEENFPKNVELVDKFQEIASKYRATPAQIPLAWILAEHNDFFPIPGSQTIARLQENANGALVNLSAEDVKVIRKMAEVPGNPAAPSVPAVGQTSRTYQDGAYTPWTPAATASPTSPVLAVTSATIAALSTAEPTTSLAASPTTSSTTAPSINAAQVELSSTAEAVLPTFSQPPSQDPFENTSDSLSPSTSPATSMDQSTNDRSVSPGVIAGIVIGSLALIGLVGFLVFVWLRRRRENRQSKDKRNSSYAMYGDKSALIGGGSGGDFERVPNRDVDHDAGPSSPHPWSPTSPPAAMNPGFEPQQRNYMQQAPVNAEPQQSHYARKSTRLPPVLPLNIIKPVSPRESRTDLPYADPNGRAPHLNFVDPPPRPQRGKTSSTARSMSSAYSQASASDRANSYYEFHPPPPRRGGGNNHFHPTLNTINSYGSSSSPAPSTHRSMSPNILHTRFSVSKSALFDPQDEDDNGSRTPIAMSPTSSPYFPPGMANSSTGQTSSNGGKPPSFGQPTSTGNISISDFPAVPPRSQVEASTPQRNVGMQPKKSMAASIVSASPVSGVPSSSSSFLPNPVAPEDTFESLFSNDPRGYGFDPRNDPRTYSSYVSESSAAANAARVRAQAQVLWSPGVSSPSEKEKGLQREDTTVVKGLLRSRLGADGAGGGKRSSWQDPMRAGTGVSMIERDGSL</sequence>
<evidence type="ECO:0000256" key="3">
    <source>
        <dbReference type="SAM" id="Phobius"/>
    </source>
</evidence>
<feature type="compositionally biased region" description="Low complexity" evidence="2">
    <location>
        <begin position="609"/>
        <end position="629"/>
    </location>
</feature>
<evidence type="ECO:0000256" key="1">
    <source>
        <dbReference type="ARBA" id="ARBA00023002"/>
    </source>
</evidence>
<feature type="compositionally biased region" description="Low complexity" evidence="2">
    <location>
        <begin position="720"/>
        <end position="731"/>
    </location>
</feature>
<feature type="compositionally biased region" description="Polar residues" evidence="2">
    <location>
        <begin position="737"/>
        <end position="747"/>
    </location>
</feature>
<feature type="compositionally biased region" description="Low complexity" evidence="2">
    <location>
        <begin position="658"/>
        <end position="674"/>
    </location>
</feature>
<dbReference type="Pfam" id="PF00248">
    <property type="entry name" value="Aldo_ket_red"/>
    <property type="match status" value="1"/>
</dbReference>
<keyword evidence="3" id="KW-0812">Transmembrane</keyword>
<protein>
    <submittedName>
        <fullName evidence="5">NADP-dependent oxidoreductase domain-containing protein</fullName>
    </submittedName>
</protein>
<dbReference type="CDD" id="cd12087">
    <property type="entry name" value="TM_EGFR-like"/>
    <property type="match status" value="1"/>
</dbReference>
<reference evidence="5 6" key="1">
    <citation type="journal article" date="2019" name="Nat. Ecol. Evol.">
        <title>Megaphylogeny resolves global patterns of mushroom evolution.</title>
        <authorList>
            <person name="Varga T."/>
            <person name="Krizsan K."/>
            <person name="Foldi C."/>
            <person name="Dima B."/>
            <person name="Sanchez-Garcia M."/>
            <person name="Sanchez-Ramirez S."/>
            <person name="Szollosi G.J."/>
            <person name="Szarkandi J.G."/>
            <person name="Papp V."/>
            <person name="Albert L."/>
            <person name="Andreopoulos W."/>
            <person name="Angelini C."/>
            <person name="Antonin V."/>
            <person name="Barry K.W."/>
            <person name="Bougher N.L."/>
            <person name="Buchanan P."/>
            <person name="Buyck B."/>
            <person name="Bense V."/>
            <person name="Catcheside P."/>
            <person name="Chovatia M."/>
            <person name="Cooper J."/>
            <person name="Damon W."/>
            <person name="Desjardin D."/>
            <person name="Finy P."/>
            <person name="Geml J."/>
            <person name="Haridas S."/>
            <person name="Hughes K."/>
            <person name="Justo A."/>
            <person name="Karasinski D."/>
            <person name="Kautmanova I."/>
            <person name="Kiss B."/>
            <person name="Kocsube S."/>
            <person name="Kotiranta H."/>
            <person name="LaButti K.M."/>
            <person name="Lechner B.E."/>
            <person name="Liimatainen K."/>
            <person name="Lipzen A."/>
            <person name="Lukacs Z."/>
            <person name="Mihaltcheva S."/>
            <person name="Morgado L.N."/>
            <person name="Niskanen T."/>
            <person name="Noordeloos M.E."/>
            <person name="Ohm R.A."/>
            <person name="Ortiz-Santana B."/>
            <person name="Ovrebo C."/>
            <person name="Racz N."/>
            <person name="Riley R."/>
            <person name="Savchenko A."/>
            <person name="Shiryaev A."/>
            <person name="Soop K."/>
            <person name="Spirin V."/>
            <person name="Szebenyi C."/>
            <person name="Tomsovsky M."/>
            <person name="Tulloss R.E."/>
            <person name="Uehling J."/>
            <person name="Grigoriev I.V."/>
            <person name="Vagvolgyi C."/>
            <person name="Papp T."/>
            <person name="Martin F.M."/>
            <person name="Miettinen O."/>
            <person name="Hibbett D.S."/>
            <person name="Nagy L.G."/>
        </authorList>
    </citation>
    <scope>NUCLEOTIDE SEQUENCE [LARGE SCALE GENOMIC DNA]</scope>
    <source>
        <strain evidence="5 6">CBS 309.79</strain>
    </source>
</reference>
<dbReference type="InterPro" id="IPR036812">
    <property type="entry name" value="NAD(P)_OxRdtase_dom_sf"/>
</dbReference>
<feature type="region of interest" description="Disordered" evidence="2">
    <location>
        <begin position="493"/>
        <end position="535"/>
    </location>
</feature>
<feature type="transmembrane region" description="Helical" evidence="3">
    <location>
        <begin position="21"/>
        <end position="44"/>
    </location>
</feature>
<evidence type="ECO:0000313" key="6">
    <source>
        <dbReference type="Proteomes" id="UP000305067"/>
    </source>
</evidence>